<reference evidence="14 15" key="1">
    <citation type="submission" date="2020-04" db="EMBL/GenBank/DDBJ databases">
        <authorList>
            <person name="Alioto T."/>
            <person name="Alioto T."/>
            <person name="Gomez Garrido J."/>
        </authorList>
    </citation>
    <scope>NUCLEOTIDE SEQUENCE [LARGE SCALE GENOMIC DNA]</scope>
</reference>
<protein>
    <recommendedName>
        <fullName evidence="4">Heat shock protein 83</fullName>
    </recommendedName>
</protein>
<dbReference type="InterPro" id="IPR001404">
    <property type="entry name" value="Hsp90_fam"/>
</dbReference>
<organism evidence="14 15">
    <name type="scientific">Cloeon dipterum</name>
    <dbReference type="NCBI Taxonomy" id="197152"/>
    <lineage>
        <taxon>Eukaryota</taxon>
        <taxon>Metazoa</taxon>
        <taxon>Ecdysozoa</taxon>
        <taxon>Arthropoda</taxon>
        <taxon>Hexapoda</taxon>
        <taxon>Insecta</taxon>
        <taxon>Pterygota</taxon>
        <taxon>Palaeoptera</taxon>
        <taxon>Ephemeroptera</taxon>
        <taxon>Pisciforma</taxon>
        <taxon>Baetidae</taxon>
        <taxon>Cloeon</taxon>
    </lineage>
</organism>
<dbReference type="SUPFAM" id="SSF64268">
    <property type="entry name" value="PX domain"/>
    <property type="match status" value="1"/>
</dbReference>
<keyword evidence="15" id="KW-1185">Reference proteome</keyword>
<evidence type="ECO:0000313" key="14">
    <source>
        <dbReference type="EMBL" id="CAB3362556.1"/>
    </source>
</evidence>
<name>A0A8S1BSU4_9INSE</name>
<feature type="coiled-coil region" evidence="11">
    <location>
        <begin position="362"/>
        <end position="389"/>
    </location>
</feature>
<dbReference type="CDD" id="cd16927">
    <property type="entry name" value="HATPase_Hsp90-like"/>
    <property type="match status" value="1"/>
</dbReference>
<accession>A0A8S1BSU4</accession>
<dbReference type="InterPro" id="IPR001683">
    <property type="entry name" value="PX_dom"/>
</dbReference>
<evidence type="ECO:0000256" key="6">
    <source>
        <dbReference type="ARBA" id="ARBA00022741"/>
    </source>
</evidence>
<dbReference type="CDD" id="cd06860">
    <property type="entry name" value="PX_SNX7_30_like"/>
    <property type="match status" value="1"/>
</dbReference>
<evidence type="ECO:0000256" key="4">
    <source>
        <dbReference type="ARBA" id="ARBA00021845"/>
    </source>
</evidence>
<evidence type="ECO:0000256" key="7">
    <source>
        <dbReference type="ARBA" id="ARBA00022824"/>
    </source>
</evidence>
<dbReference type="PRINTS" id="PR00775">
    <property type="entry name" value="HEATSHOCK90"/>
</dbReference>
<dbReference type="GO" id="GO:0035091">
    <property type="term" value="F:phosphatidylinositol binding"/>
    <property type="evidence" value="ECO:0007669"/>
    <property type="project" value="InterPro"/>
</dbReference>
<gene>
    <name evidence="14" type="ORF">CLODIP_2_CD14373</name>
</gene>
<dbReference type="GO" id="GO:0005788">
    <property type="term" value="C:endoplasmic reticulum lumen"/>
    <property type="evidence" value="ECO:0007669"/>
    <property type="project" value="UniProtKB-SubCell"/>
</dbReference>
<evidence type="ECO:0000313" key="15">
    <source>
        <dbReference type="Proteomes" id="UP000494165"/>
    </source>
</evidence>
<keyword evidence="8" id="KW-0067">ATP-binding</keyword>
<keyword evidence="10" id="KW-0143">Chaperone</keyword>
<dbReference type="Pfam" id="PF00183">
    <property type="entry name" value="HSP90"/>
    <property type="match status" value="1"/>
</dbReference>
<comment type="similarity">
    <text evidence="3">Belongs to the sorting nexin family.</text>
</comment>
<dbReference type="GO" id="GO:0140662">
    <property type="term" value="F:ATP-dependent protein folding chaperone"/>
    <property type="evidence" value="ECO:0007669"/>
    <property type="project" value="InterPro"/>
</dbReference>
<keyword evidence="9" id="KW-0325">Glycoprotein</keyword>
<dbReference type="SUPFAM" id="SSF103657">
    <property type="entry name" value="BAR/IMD domain-like"/>
    <property type="match status" value="1"/>
</dbReference>
<keyword evidence="11" id="KW-0175">Coiled coil</keyword>
<evidence type="ECO:0000256" key="12">
    <source>
        <dbReference type="SAM" id="MobiDB-lite"/>
    </source>
</evidence>
<dbReference type="GO" id="GO:0016887">
    <property type="term" value="F:ATP hydrolysis activity"/>
    <property type="evidence" value="ECO:0007669"/>
    <property type="project" value="InterPro"/>
</dbReference>
<evidence type="ECO:0000256" key="9">
    <source>
        <dbReference type="ARBA" id="ARBA00023180"/>
    </source>
</evidence>
<evidence type="ECO:0000256" key="3">
    <source>
        <dbReference type="ARBA" id="ARBA00010883"/>
    </source>
</evidence>
<feature type="compositionally biased region" description="Acidic residues" evidence="12">
    <location>
        <begin position="1272"/>
        <end position="1300"/>
    </location>
</feature>
<dbReference type="SUPFAM" id="SSF55874">
    <property type="entry name" value="ATPase domain of HSP90 chaperone/DNA topoisomerase II/histidine kinase"/>
    <property type="match status" value="1"/>
</dbReference>
<dbReference type="Gene3D" id="3.40.50.11260">
    <property type="match status" value="1"/>
</dbReference>
<feature type="region of interest" description="Disordered" evidence="12">
    <location>
        <begin position="809"/>
        <end position="844"/>
    </location>
</feature>
<dbReference type="PROSITE" id="PS00298">
    <property type="entry name" value="HSP90"/>
    <property type="match status" value="1"/>
</dbReference>
<evidence type="ECO:0000256" key="10">
    <source>
        <dbReference type="ARBA" id="ARBA00023186"/>
    </source>
</evidence>
<keyword evidence="6" id="KW-0547">Nucleotide-binding</keyword>
<evidence type="ECO:0000256" key="2">
    <source>
        <dbReference type="ARBA" id="ARBA00008239"/>
    </source>
</evidence>
<dbReference type="PANTHER" id="PTHR11528">
    <property type="entry name" value="HEAT SHOCK PROTEIN 90 FAMILY MEMBER"/>
    <property type="match status" value="1"/>
</dbReference>
<dbReference type="InterPro" id="IPR003594">
    <property type="entry name" value="HATPase_dom"/>
</dbReference>
<dbReference type="InterPro" id="IPR020575">
    <property type="entry name" value="Hsp90_N"/>
</dbReference>
<dbReference type="Gene3D" id="3.30.565.10">
    <property type="entry name" value="Histidine kinase-like ATPase, C-terminal domain"/>
    <property type="match status" value="1"/>
</dbReference>
<sequence length="1300" mass="149176">MDGAPGLTNLRDTSLRENQILEEVSPESTSGFVFWRVIIIIIDIRRRRIFKHRSGLKKWRALQALASFEGSVAASPSIESFSTLQDQDDVADLQYDGRELQIRVDNPQKLLSTLETYITFRVTTKTSRSDFEETEYVVRRRFNDFLWLREKLVQNHPNNLIPPLPEKHTLMGQLDRYSKEFILHRMAMLHKFMNRLADHPFLSFDANFKGFITAKPSDFTVLRKSKQGLISRWTDSIQNISGIYLAKGRPHDFDLMLNYSQSLTDKLTSIEKISHRINKEQQDHLGELQQLHPVFNLWSSVEPELGNLLATIGQAFESISTEEQTLVNEFPHITSQPLKEFLLYIDAVKESLERRDASQIEYELVLEELGKKRAEKEQLQSELGQNQETNSQSYAFWKSPENKEERLQKLSASIGDLIKLAEEKQDQTECANETLRSDFERWHLEKRRDLKQLFLSMADAQIKFHEKSLAAWEQVLQDVNKEAHAKQSLEARRRTVRRQSFSSGLERIVLSRVNSGSAKMKHLIFLSLGILLLSGLSGAAADEEPQTVTVEPDLGSSREALRTDDEAVKREEEAIKLDGLNVAQIKELRDKAEKFTFQAEVNRMMKLIINSLYKNKEIFLRELISNASDALDKIRLLSLTDPSALSATSDLAIKIRLDPDTKMLHITDTGIGMTKSDLINNLGTIAKSGTAEFLTKMQDASQGSQDTNDMIGQFGVGFYSAFLVADTVVVTSKNNEDEQYIWESDTSSFNIAKDPRGNTLPRGTQISLKLKPEAGDYLQPENIKNLVKKYSQFINFPIYLWTSKTVTEEEPIEEEATKEEDKDIVDDEDGKVEDEEAKDDKPKTKKVEKTVWDWEKLNEAKPIWTRKPADISEEDYNEFYKSLTKDTKDPLTKVHFVAEGEVTFKSLLYVPENQPGEGFNRYGTKTDHIKLFVRRVFISDDLQDMMPSYLSFIQGVVDSDDLPLNVSRETLQQHKLIKIIKKKLVRKALDMLKKMDKEEYEKFWKEYSTNIKLGVIEDSANRTRLAKLLMFLSSNGTDLTSLAEYVERMKPKQEHIYYIAGSNREEVMRSPFVEKLLKKGYEVLYLVEAVDEYCISALPEFEGKKFQNVAKEGFTLDESESSKEKKEALKTRFEPLVKWLNDDALKGHISKATLSERLTDSPCALVASMFGWTGNMERLAVSNAHQKSEDPQRSYYLNQKKVLEVNPGHPLIKELLRRVEDDPADPTAKDMALMMFRTATLRSGYMLKDTSEFATSIESMMRKTLGISPDEKPDEDSEEVSEEDKTEDVEEINTEEHDEL</sequence>
<dbReference type="InterPro" id="IPR020568">
    <property type="entry name" value="Ribosomal_Su5_D2-typ_SF"/>
</dbReference>
<comment type="caution">
    <text evidence="14">The sequence shown here is derived from an EMBL/GenBank/DDBJ whole genome shotgun (WGS) entry which is preliminary data.</text>
</comment>
<dbReference type="FunFam" id="1.20.120.790:FF:000003">
    <property type="entry name" value="Heat shock protein 90"/>
    <property type="match status" value="1"/>
</dbReference>
<dbReference type="Pfam" id="PF13589">
    <property type="entry name" value="HATPase_c_3"/>
    <property type="match status" value="1"/>
</dbReference>
<dbReference type="InterPro" id="IPR019805">
    <property type="entry name" value="Heat_shock_protein_90_CS"/>
</dbReference>
<dbReference type="SMART" id="SM00387">
    <property type="entry name" value="HATPase_c"/>
    <property type="match status" value="1"/>
</dbReference>
<dbReference type="Proteomes" id="UP000494165">
    <property type="component" value="Unassembled WGS sequence"/>
</dbReference>
<feature type="compositionally biased region" description="Acidic residues" evidence="12">
    <location>
        <begin position="809"/>
        <end position="837"/>
    </location>
</feature>
<dbReference type="GO" id="GO:0051082">
    <property type="term" value="F:unfolded protein binding"/>
    <property type="evidence" value="ECO:0007669"/>
    <property type="project" value="InterPro"/>
</dbReference>
<proteinExistence type="inferred from homology"/>
<dbReference type="SMART" id="SM00312">
    <property type="entry name" value="PX"/>
    <property type="match status" value="1"/>
</dbReference>
<evidence type="ECO:0000256" key="1">
    <source>
        <dbReference type="ARBA" id="ARBA00004319"/>
    </source>
</evidence>
<dbReference type="InterPro" id="IPR036890">
    <property type="entry name" value="HATPase_C_sf"/>
</dbReference>
<dbReference type="Gene3D" id="1.20.120.790">
    <property type="entry name" value="Heat shock protein 90, C-terminal domain"/>
    <property type="match status" value="1"/>
</dbReference>
<evidence type="ECO:0000259" key="13">
    <source>
        <dbReference type="PROSITE" id="PS50195"/>
    </source>
</evidence>
<dbReference type="PROSITE" id="PS50195">
    <property type="entry name" value="PX"/>
    <property type="match status" value="1"/>
</dbReference>
<dbReference type="HAMAP" id="MF_00505">
    <property type="entry name" value="HSP90"/>
    <property type="match status" value="1"/>
</dbReference>
<dbReference type="InterPro" id="IPR036871">
    <property type="entry name" value="PX_dom_sf"/>
</dbReference>
<dbReference type="Gene3D" id="3.30.1520.10">
    <property type="entry name" value="Phox-like domain"/>
    <property type="match status" value="1"/>
</dbReference>
<dbReference type="Gene3D" id="1.20.1270.60">
    <property type="entry name" value="Arfaptin homology (AH) domain/BAR domain"/>
    <property type="match status" value="1"/>
</dbReference>
<dbReference type="EMBL" id="CADEPI010000009">
    <property type="protein sequence ID" value="CAB3362556.1"/>
    <property type="molecule type" value="Genomic_DNA"/>
</dbReference>
<dbReference type="Pfam" id="PF00787">
    <property type="entry name" value="PX"/>
    <property type="match status" value="1"/>
</dbReference>
<dbReference type="FunFam" id="3.30.230.80:FF:000003">
    <property type="entry name" value="endoplasmin isoform X1"/>
    <property type="match status" value="1"/>
</dbReference>
<evidence type="ECO:0000256" key="8">
    <source>
        <dbReference type="ARBA" id="ARBA00022840"/>
    </source>
</evidence>
<dbReference type="OrthoDB" id="5426351at2759"/>
<evidence type="ECO:0000256" key="5">
    <source>
        <dbReference type="ARBA" id="ARBA00022729"/>
    </source>
</evidence>
<dbReference type="FunFam" id="3.30.565.10:FF:000005">
    <property type="entry name" value="Heat shock protein 90"/>
    <property type="match status" value="1"/>
</dbReference>
<feature type="region of interest" description="Disordered" evidence="12">
    <location>
        <begin position="1261"/>
        <end position="1300"/>
    </location>
</feature>
<dbReference type="NCBIfam" id="NF003555">
    <property type="entry name" value="PRK05218.1"/>
    <property type="match status" value="1"/>
</dbReference>
<dbReference type="SUPFAM" id="SSF54211">
    <property type="entry name" value="Ribosomal protein S5 domain 2-like"/>
    <property type="match status" value="1"/>
</dbReference>
<keyword evidence="7" id="KW-0256">Endoplasmic reticulum</keyword>
<keyword evidence="5" id="KW-0732">Signal</keyword>
<dbReference type="SUPFAM" id="SSF110942">
    <property type="entry name" value="HSP90 C-terminal domain"/>
    <property type="match status" value="1"/>
</dbReference>
<dbReference type="InterPro" id="IPR027267">
    <property type="entry name" value="AH/BAR_dom_sf"/>
</dbReference>
<dbReference type="FunFam" id="3.40.50.11260:FF:000003">
    <property type="entry name" value="Heat shock protein 90"/>
    <property type="match status" value="1"/>
</dbReference>
<comment type="subcellular location">
    <subcellularLocation>
        <location evidence="1">Endoplasmic reticulum lumen</location>
    </subcellularLocation>
</comment>
<dbReference type="Gene3D" id="3.30.230.80">
    <property type="match status" value="1"/>
</dbReference>
<comment type="similarity">
    <text evidence="2">Belongs to the heat shock protein 90 family.</text>
</comment>
<dbReference type="GO" id="GO:0005524">
    <property type="term" value="F:ATP binding"/>
    <property type="evidence" value="ECO:0007669"/>
    <property type="project" value="UniProtKB-KW"/>
</dbReference>
<dbReference type="InterPro" id="IPR037196">
    <property type="entry name" value="HSP90_C"/>
</dbReference>
<feature type="domain" description="PX" evidence="13">
    <location>
        <begin position="98"/>
        <end position="219"/>
    </location>
</feature>
<evidence type="ECO:0000256" key="11">
    <source>
        <dbReference type="SAM" id="Coils"/>
    </source>
</evidence>